<dbReference type="SUPFAM" id="SSF47336">
    <property type="entry name" value="ACP-like"/>
    <property type="match status" value="1"/>
</dbReference>
<dbReference type="Gene3D" id="1.10.1200.10">
    <property type="entry name" value="ACP-like"/>
    <property type="match status" value="1"/>
</dbReference>
<dbReference type="InterPro" id="IPR042099">
    <property type="entry name" value="ANL_N_sf"/>
</dbReference>
<dbReference type="OrthoDB" id="8445630at2"/>
<accession>A0A542EJH4</accession>
<keyword evidence="3" id="KW-0436">Ligase</keyword>
<feature type="transmembrane region" description="Helical" evidence="1">
    <location>
        <begin position="815"/>
        <end position="838"/>
    </location>
</feature>
<name>A0A542EJH4_9MICO</name>
<dbReference type="Proteomes" id="UP000320806">
    <property type="component" value="Unassembled WGS sequence"/>
</dbReference>
<keyword evidence="1" id="KW-0472">Membrane</keyword>
<dbReference type="AlphaFoldDB" id="A0A542EJH4"/>
<reference evidence="3 4" key="1">
    <citation type="submission" date="2019-06" db="EMBL/GenBank/DDBJ databases">
        <title>Sequencing the genomes of 1000 actinobacteria strains.</title>
        <authorList>
            <person name="Klenk H.-P."/>
        </authorList>
    </citation>
    <scope>NUCLEOTIDE SEQUENCE [LARGE SCALE GENOMIC DNA]</scope>
    <source>
        <strain evidence="3 4">DSM 19828</strain>
    </source>
</reference>
<evidence type="ECO:0000313" key="4">
    <source>
        <dbReference type="Proteomes" id="UP000320806"/>
    </source>
</evidence>
<dbReference type="Gene3D" id="3.40.50.12780">
    <property type="entry name" value="N-terminal domain of ligase-like"/>
    <property type="match status" value="1"/>
</dbReference>
<protein>
    <submittedName>
        <fullName evidence="3">Acyl-CoA synthetase (AMP-forming)/AMP-acid ligase II</fullName>
    </submittedName>
</protein>
<feature type="domain" description="AMP-dependent synthetase/ligase" evidence="2">
    <location>
        <begin position="122"/>
        <end position="336"/>
    </location>
</feature>
<dbReference type="GO" id="GO:0016874">
    <property type="term" value="F:ligase activity"/>
    <property type="evidence" value="ECO:0007669"/>
    <property type="project" value="UniProtKB-KW"/>
</dbReference>
<feature type="transmembrane region" description="Helical" evidence="1">
    <location>
        <begin position="718"/>
        <end position="734"/>
    </location>
</feature>
<evidence type="ECO:0000256" key="1">
    <source>
        <dbReference type="SAM" id="Phobius"/>
    </source>
</evidence>
<feature type="transmembrane region" description="Helical" evidence="1">
    <location>
        <begin position="693"/>
        <end position="712"/>
    </location>
</feature>
<comment type="caution">
    <text evidence="3">The sequence shown here is derived from an EMBL/GenBank/DDBJ whole genome shotgun (WGS) entry which is preliminary data.</text>
</comment>
<dbReference type="RefSeq" id="WP_141929041.1">
    <property type="nucleotide sequence ID" value="NZ_BAABCI010000036.1"/>
</dbReference>
<keyword evidence="1" id="KW-0812">Transmembrane</keyword>
<dbReference type="PANTHER" id="PTHR43767:SF1">
    <property type="entry name" value="NONRIBOSOMAL PEPTIDE SYNTHASE PES1 (EUROFUNG)-RELATED"/>
    <property type="match status" value="1"/>
</dbReference>
<evidence type="ECO:0000259" key="2">
    <source>
        <dbReference type="Pfam" id="PF00501"/>
    </source>
</evidence>
<keyword evidence="4" id="KW-1185">Reference proteome</keyword>
<evidence type="ECO:0000313" key="3">
    <source>
        <dbReference type="EMBL" id="TQJ15490.1"/>
    </source>
</evidence>
<dbReference type="Pfam" id="PF00501">
    <property type="entry name" value="AMP-binding"/>
    <property type="match status" value="1"/>
</dbReference>
<gene>
    <name evidence="3" type="ORF">FB459_3046</name>
</gene>
<dbReference type="InterPro" id="IPR000873">
    <property type="entry name" value="AMP-dep_synth/lig_dom"/>
</dbReference>
<dbReference type="InterPro" id="IPR036736">
    <property type="entry name" value="ACP-like_sf"/>
</dbReference>
<keyword evidence="1" id="KW-1133">Transmembrane helix</keyword>
<feature type="transmembrane region" description="Helical" evidence="1">
    <location>
        <begin position="616"/>
        <end position="640"/>
    </location>
</feature>
<feature type="transmembrane region" description="Helical" evidence="1">
    <location>
        <begin position="786"/>
        <end position="803"/>
    </location>
</feature>
<proteinExistence type="predicted"/>
<sequence length="858" mass="91897">MLLEPAFASPRLAAFASSTRTQLDACAITANGRDISRAELTELVHTRAALLPDRLDGRCLVHIPFERTLEAVVSYLAVLEAGHVALVLSPAPNDEVLQAYSPDFRHRDDAFERVSYDGRPTHLLHDDLAVLTSTSGSTGSPKLVRLSHDNLRANAAGIAEALGLTPQDRGITALPLFYCYGLSVLHSHLMAGASIVLHDGSSIDDEFWDLVRRERVSNVPLVPHSAQWMLEHDVLDAAFPDLRMLTQAGGRLAPESVTRLAGSGSRQGIDLRVMYGQTEATARIAIAPAGAASTHPDTVGVAIRGTQVRLDHTVPEANSDGVGELVVTGDSVMLGYAEHADDLALGRMQHELRTGDLARIDDDGVIRIVGRRSGFVKLMGLRVDLGRVERLLGDAGYEAVVGGDDTGLRIAVAPRLRELRQAAKVRRAAAVASGVGPAVIDVAVTPIPLLDNGKVDRIGADALVRAATRDECSQTRRAVDGAGTGATVSMVAATIGDVLALDAVDPDKSFVEHGGDSLTHVPATARLTALVGDLPRDWHRRPVRELATATAQRRSTIETSVVVRAIAVVMICASHTQVVDLAGGAHILLALAGWSAARFGLALPDTGRRWRATLRSVIGIGVPTACAAFIGMVLTERYGWPNVFMLNWLFGSTSDSRVELWFIDALVLSLLVLTALVAIPAVARARDRDPWRLYLLIAALALVPRFVTQAVTDRPIDGLPYTVFWIVATGAALAHADDVVRKLVTIAVVVAGIATLFPDPRRSLMVVAGVTVIAFVPELRVPVRMIAPIVLLASASLYIYIFQFQLFQAVPDTGIGTVTAIIKTLTGLAGGCLIWWLADPAVRRLRNRLPAQPDRKDH</sequence>
<dbReference type="InterPro" id="IPR050237">
    <property type="entry name" value="ATP-dep_AMP-bd_enzyme"/>
</dbReference>
<dbReference type="SUPFAM" id="SSF56801">
    <property type="entry name" value="Acetyl-CoA synthetase-like"/>
    <property type="match status" value="1"/>
</dbReference>
<feature type="transmembrane region" description="Helical" evidence="1">
    <location>
        <begin position="660"/>
        <end position="681"/>
    </location>
</feature>
<dbReference type="EMBL" id="VFMO01000001">
    <property type="protein sequence ID" value="TQJ15490.1"/>
    <property type="molecule type" value="Genomic_DNA"/>
</dbReference>
<feature type="transmembrane region" description="Helical" evidence="1">
    <location>
        <begin position="739"/>
        <end position="757"/>
    </location>
</feature>
<organism evidence="3 4">
    <name type="scientific">Yimella lutea</name>
    <dbReference type="NCBI Taxonomy" id="587872"/>
    <lineage>
        <taxon>Bacteria</taxon>
        <taxon>Bacillati</taxon>
        <taxon>Actinomycetota</taxon>
        <taxon>Actinomycetes</taxon>
        <taxon>Micrococcales</taxon>
        <taxon>Dermacoccaceae</taxon>
        <taxon>Yimella</taxon>
    </lineage>
</organism>
<feature type="transmembrane region" description="Helical" evidence="1">
    <location>
        <begin position="585"/>
        <end position="604"/>
    </location>
</feature>
<dbReference type="PANTHER" id="PTHR43767">
    <property type="entry name" value="LONG-CHAIN-FATTY-ACID--COA LIGASE"/>
    <property type="match status" value="1"/>
</dbReference>
<feature type="transmembrane region" description="Helical" evidence="1">
    <location>
        <begin position="763"/>
        <end position="779"/>
    </location>
</feature>